<dbReference type="STRING" id="81985.R0EUG6"/>
<sequence length="128" mass="14265">MAMLMHRLRRVLVAAPSYFQRSFTLSRPSDFTPVSSLFPRRSVVKVSQSSELLIIQHENTPTSSGDCKGDSFAAWTSTTNSKPEQPVPALPSRNRSQEDNHSRNSRVSEKTIFKYGEAKGKHGGEKGK</sequence>
<keyword evidence="3" id="KW-1185">Reference proteome</keyword>
<feature type="region of interest" description="Disordered" evidence="1">
    <location>
        <begin position="57"/>
        <end position="128"/>
    </location>
</feature>
<gene>
    <name evidence="2" type="ORF">CARUB_v10028481mg</name>
</gene>
<accession>R0EUG6</accession>
<evidence type="ECO:0000313" key="3">
    <source>
        <dbReference type="Proteomes" id="UP000029121"/>
    </source>
</evidence>
<organism evidence="2 3">
    <name type="scientific">Capsella rubella</name>
    <dbReference type="NCBI Taxonomy" id="81985"/>
    <lineage>
        <taxon>Eukaryota</taxon>
        <taxon>Viridiplantae</taxon>
        <taxon>Streptophyta</taxon>
        <taxon>Embryophyta</taxon>
        <taxon>Tracheophyta</taxon>
        <taxon>Spermatophyta</taxon>
        <taxon>Magnoliopsida</taxon>
        <taxon>eudicotyledons</taxon>
        <taxon>Gunneridae</taxon>
        <taxon>Pentapetalae</taxon>
        <taxon>rosids</taxon>
        <taxon>malvids</taxon>
        <taxon>Brassicales</taxon>
        <taxon>Brassicaceae</taxon>
        <taxon>Camelineae</taxon>
        <taxon>Capsella</taxon>
    </lineage>
</organism>
<protein>
    <submittedName>
        <fullName evidence="2">Uncharacterized protein</fullName>
    </submittedName>
</protein>
<feature type="compositionally biased region" description="Polar residues" evidence="1">
    <location>
        <begin position="74"/>
        <end position="83"/>
    </location>
</feature>
<name>R0EUG6_9BRAS</name>
<dbReference type="AlphaFoldDB" id="R0EUG6"/>
<feature type="compositionally biased region" description="Basic and acidic residues" evidence="1">
    <location>
        <begin position="95"/>
        <end position="128"/>
    </location>
</feature>
<dbReference type="Proteomes" id="UP000029121">
    <property type="component" value="Unassembled WGS sequence"/>
</dbReference>
<evidence type="ECO:0000256" key="1">
    <source>
        <dbReference type="SAM" id="MobiDB-lite"/>
    </source>
</evidence>
<proteinExistence type="predicted"/>
<dbReference type="EMBL" id="KB870812">
    <property type="protein sequence ID" value="EOA12757.1"/>
    <property type="molecule type" value="Genomic_DNA"/>
</dbReference>
<evidence type="ECO:0000313" key="2">
    <source>
        <dbReference type="EMBL" id="EOA12757.1"/>
    </source>
</evidence>
<reference evidence="3" key="1">
    <citation type="journal article" date="2013" name="Nat. Genet.">
        <title>The Capsella rubella genome and the genomic consequences of rapid mating system evolution.</title>
        <authorList>
            <person name="Slotte T."/>
            <person name="Hazzouri K.M."/>
            <person name="Agren J.A."/>
            <person name="Koenig D."/>
            <person name="Maumus F."/>
            <person name="Guo Y.L."/>
            <person name="Steige K."/>
            <person name="Platts A.E."/>
            <person name="Escobar J.S."/>
            <person name="Newman L.K."/>
            <person name="Wang W."/>
            <person name="Mandakova T."/>
            <person name="Vello E."/>
            <person name="Smith L.M."/>
            <person name="Henz S.R."/>
            <person name="Steffen J."/>
            <person name="Takuno S."/>
            <person name="Brandvain Y."/>
            <person name="Coop G."/>
            <person name="Andolfatto P."/>
            <person name="Hu T.T."/>
            <person name="Blanchette M."/>
            <person name="Clark R.M."/>
            <person name="Quesneville H."/>
            <person name="Nordborg M."/>
            <person name="Gaut B.S."/>
            <person name="Lysak M.A."/>
            <person name="Jenkins J."/>
            <person name="Grimwood J."/>
            <person name="Chapman J."/>
            <person name="Prochnik S."/>
            <person name="Shu S."/>
            <person name="Rokhsar D."/>
            <person name="Schmutz J."/>
            <person name="Weigel D."/>
            <person name="Wright S.I."/>
        </authorList>
    </citation>
    <scope>NUCLEOTIDE SEQUENCE [LARGE SCALE GENOMIC DNA]</scope>
    <source>
        <strain evidence="3">cv. Monte Gargano</strain>
    </source>
</reference>